<dbReference type="CDD" id="cd11845">
    <property type="entry name" value="SH3_Src_like"/>
    <property type="match status" value="1"/>
</dbReference>
<keyword evidence="2" id="KW-1185">Reference proteome</keyword>
<organism evidence="1 2">
    <name type="scientific">Pristionchus pacificus</name>
    <name type="common">Parasitic nematode worm</name>
    <dbReference type="NCBI Taxonomy" id="54126"/>
    <lineage>
        <taxon>Eukaryota</taxon>
        <taxon>Metazoa</taxon>
        <taxon>Ecdysozoa</taxon>
        <taxon>Nematoda</taxon>
        <taxon>Chromadorea</taxon>
        <taxon>Rhabditida</taxon>
        <taxon>Rhabditina</taxon>
        <taxon>Diplogasteromorpha</taxon>
        <taxon>Diplogasteroidea</taxon>
        <taxon>Neodiplogasteridae</taxon>
        <taxon>Pristionchus</taxon>
    </lineage>
</organism>
<name>A0A2A6BDE2_PRIPA</name>
<reference evidence="2" key="1">
    <citation type="journal article" date="2008" name="Nat. Genet.">
        <title>The Pristionchus pacificus genome provides a unique perspective on nematode lifestyle and parasitism.</title>
        <authorList>
            <person name="Dieterich C."/>
            <person name="Clifton S.W."/>
            <person name="Schuster L.N."/>
            <person name="Chinwalla A."/>
            <person name="Delehaunty K."/>
            <person name="Dinkelacker I."/>
            <person name="Fulton L."/>
            <person name="Fulton R."/>
            <person name="Godfrey J."/>
            <person name="Minx P."/>
            <person name="Mitreva M."/>
            <person name="Roeseler W."/>
            <person name="Tian H."/>
            <person name="Witte H."/>
            <person name="Yang S.P."/>
            <person name="Wilson R.K."/>
            <person name="Sommer R.J."/>
        </authorList>
    </citation>
    <scope>NUCLEOTIDE SEQUENCE [LARGE SCALE GENOMIC DNA]</scope>
    <source>
        <strain evidence="2">PS312</strain>
    </source>
</reference>
<dbReference type="InterPro" id="IPR036028">
    <property type="entry name" value="SH3-like_dom_sf"/>
</dbReference>
<dbReference type="OrthoDB" id="5983572at2759"/>
<evidence type="ECO:0000313" key="2">
    <source>
        <dbReference type="Proteomes" id="UP000005239"/>
    </source>
</evidence>
<reference evidence="1" key="2">
    <citation type="submission" date="2022-06" db="UniProtKB">
        <authorList>
            <consortium name="EnsemblMetazoa"/>
        </authorList>
    </citation>
    <scope>IDENTIFICATION</scope>
    <source>
        <strain evidence="1">PS312</strain>
    </source>
</reference>
<dbReference type="Proteomes" id="UP000005239">
    <property type="component" value="Unassembled WGS sequence"/>
</dbReference>
<dbReference type="SUPFAM" id="SSF50044">
    <property type="entry name" value="SH3-domain"/>
    <property type="match status" value="1"/>
</dbReference>
<dbReference type="Pfam" id="PF00018">
    <property type="entry name" value="SH3_1"/>
    <property type="match status" value="1"/>
</dbReference>
<dbReference type="PRINTS" id="PR00452">
    <property type="entry name" value="SH3DOMAIN"/>
</dbReference>
<protein>
    <submittedName>
        <fullName evidence="1">SH3 domain-containing protein</fullName>
    </submittedName>
</protein>
<dbReference type="PRINTS" id="PR01887">
    <property type="entry name" value="SPECTRNALPHA"/>
</dbReference>
<accession>A0A2A6BDE2</accession>
<dbReference type="Gene3D" id="2.30.30.40">
    <property type="entry name" value="SH3 Domains"/>
    <property type="match status" value="1"/>
</dbReference>
<accession>A0A8R1Z0A6</accession>
<sequence length="107" mass="11913">RRLSTREGDAVMGSCFSKQDGGGSTRNDALQIAESGGQKQSMMYVVNGGEIHNEHSTPHRNEKGHGDKEVLVALYSYESRADEDLGFKKGDVMYLLDSSNPDWWYVL</sequence>
<dbReference type="AlphaFoldDB" id="A0A2A6BDE2"/>
<dbReference type="EnsemblMetazoa" id="PPA39689.1">
    <property type="protein sequence ID" value="PPA39689.1"/>
    <property type="gene ID" value="WBGene00278058"/>
</dbReference>
<dbReference type="InterPro" id="IPR001452">
    <property type="entry name" value="SH3_domain"/>
</dbReference>
<evidence type="ECO:0000313" key="1">
    <source>
        <dbReference type="EnsemblMetazoa" id="PPA39689.1"/>
    </source>
</evidence>
<gene>
    <name evidence="1" type="primary">WBGene00278058</name>
</gene>
<dbReference type="PROSITE" id="PS50002">
    <property type="entry name" value="SH3"/>
    <property type="match status" value="1"/>
</dbReference>
<proteinExistence type="predicted"/>